<accession>A0A645JM64</accession>
<dbReference type="EMBL" id="VSSQ01138014">
    <property type="protein sequence ID" value="MPN61424.1"/>
    <property type="molecule type" value="Genomic_DNA"/>
</dbReference>
<comment type="caution">
    <text evidence="2">The sequence shown here is derived from an EMBL/GenBank/DDBJ whole genome shotgun (WGS) entry which is preliminary data.</text>
</comment>
<proteinExistence type="predicted"/>
<gene>
    <name evidence="2" type="ORF">SDC9_209161</name>
</gene>
<feature type="compositionally biased region" description="Basic and acidic residues" evidence="1">
    <location>
        <begin position="95"/>
        <end position="109"/>
    </location>
</feature>
<reference evidence="2" key="1">
    <citation type="submission" date="2019-08" db="EMBL/GenBank/DDBJ databases">
        <authorList>
            <person name="Kucharzyk K."/>
            <person name="Murdoch R.W."/>
            <person name="Higgins S."/>
            <person name="Loffler F."/>
        </authorList>
    </citation>
    <scope>NUCLEOTIDE SEQUENCE</scope>
</reference>
<evidence type="ECO:0000313" key="2">
    <source>
        <dbReference type="EMBL" id="MPN61424.1"/>
    </source>
</evidence>
<organism evidence="2">
    <name type="scientific">bioreactor metagenome</name>
    <dbReference type="NCBI Taxonomy" id="1076179"/>
    <lineage>
        <taxon>unclassified sequences</taxon>
        <taxon>metagenomes</taxon>
        <taxon>ecological metagenomes</taxon>
    </lineage>
</organism>
<name>A0A645JM64_9ZZZZ</name>
<feature type="region of interest" description="Disordered" evidence="1">
    <location>
        <begin position="91"/>
        <end position="118"/>
    </location>
</feature>
<protein>
    <submittedName>
        <fullName evidence="2">Uncharacterized protein</fullName>
    </submittedName>
</protein>
<sequence>MQDARRFLDRRTDRHVEHDLELALVVEGQHFQNDQLEPGKRYRTENQQNDGKRQLGTRCAASEWIEEGRQQLAEGRVQPGVEPGSLLTARRMARGLHEPGRQPGGDDKCHRQRNGHAH</sequence>
<evidence type="ECO:0000256" key="1">
    <source>
        <dbReference type="SAM" id="MobiDB-lite"/>
    </source>
</evidence>
<dbReference type="AlphaFoldDB" id="A0A645JM64"/>